<dbReference type="InterPro" id="IPR000742">
    <property type="entry name" value="EGF"/>
</dbReference>
<dbReference type="Pfam" id="PF19030">
    <property type="entry name" value="TSP1_ADAMTS"/>
    <property type="match status" value="3"/>
</dbReference>
<evidence type="ECO:0000256" key="1">
    <source>
        <dbReference type="ARBA" id="ARBA00004613"/>
    </source>
</evidence>
<comment type="subcellular location">
    <subcellularLocation>
        <location evidence="1">Secreted</location>
    </subcellularLocation>
</comment>
<keyword evidence="3" id="KW-1015">Disulfide bond</keyword>
<feature type="region of interest" description="Disordered" evidence="4">
    <location>
        <begin position="1097"/>
        <end position="1120"/>
    </location>
</feature>
<feature type="region of interest" description="Disordered" evidence="4">
    <location>
        <begin position="822"/>
        <end position="854"/>
    </location>
</feature>
<dbReference type="SMART" id="SM00209">
    <property type="entry name" value="TSP1"/>
    <property type="match status" value="3"/>
</dbReference>
<feature type="compositionally biased region" description="Low complexity" evidence="4">
    <location>
        <begin position="1239"/>
        <end position="1249"/>
    </location>
</feature>
<feature type="compositionally biased region" description="Polar residues" evidence="4">
    <location>
        <begin position="1106"/>
        <end position="1115"/>
    </location>
</feature>
<evidence type="ECO:0000256" key="3">
    <source>
        <dbReference type="PROSITE-ProRule" id="PRU00076"/>
    </source>
</evidence>
<dbReference type="Proteomes" id="UP001497392">
    <property type="component" value="Unassembled WGS sequence"/>
</dbReference>
<feature type="signal peptide" evidence="5">
    <location>
        <begin position="1"/>
        <end position="23"/>
    </location>
</feature>
<feature type="compositionally biased region" description="Low complexity" evidence="4">
    <location>
        <begin position="1387"/>
        <end position="1404"/>
    </location>
</feature>
<evidence type="ECO:0000313" key="8">
    <source>
        <dbReference type="Proteomes" id="UP001497392"/>
    </source>
</evidence>
<keyword evidence="5" id="KW-0732">Signal</keyword>
<dbReference type="PROSITE" id="PS01186">
    <property type="entry name" value="EGF_2"/>
    <property type="match status" value="1"/>
</dbReference>
<feature type="region of interest" description="Disordered" evidence="4">
    <location>
        <begin position="893"/>
        <end position="915"/>
    </location>
</feature>
<comment type="caution">
    <text evidence="7">The sequence shown here is derived from an EMBL/GenBank/DDBJ whole genome shotgun (WGS) entry which is preliminary data.</text>
</comment>
<organism evidence="7 8">
    <name type="scientific">Coccomyxa viridis</name>
    <dbReference type="NCBI Taxonomy" id="1274662"/>
    <lineage>
        <taxon>Eukaryota</taxon>
        <taxon>Viridiplantae</taxon>
        <taxon>Chlorophyta</taxon>
        <taxon>core chlorophytes</taxon>
        <taxon>Trebouxiophyceae</taxon>
        <taxon>Trebouxiophyceae incertae sedis</taxon>
        <taxon>Coccomyxaceae</taxon>
        <taxon>Coccomyxa</taxon>
    </lineage>
</organism>
<feature type="region of interest" description="Disordered" evidence="4">
    <location>
        <begin position="1198"/>
        <end position="1370"/>
    </location>
</feature>
<feature type="region of interest" description="Disordered" evidence="4">
    <location>
        <begin position="980"/>
        <end position="1026"/>
    </location>
</feature>
<keyword evidence="3" id="KW-0245">EGF-like domain</keyword>
<dbReference type="InterPro" id="IPR050439">
    <property type="entry name" value="ADAMTS_ADAMTS-like"/>
</dbReference>
<feature type="region of interest" description="Disordered" evidence="4">
    <location>
        <begin position="1382"/>
        <end position="1404"/>
    </location>
</feature>
<protein>
    <submittedName>
        <fullName evidence="7">G13252 protein</fullName>
    </submittedName>
</protein>
<reference evidence="7 8" key="1">
    <citation type="submission" date="2024-06" db="EMBL/GenBank/DDBJ databases">
        <authorList>
            <person name="Kraege A."/>
            <person name="Thomma B."/>
        </authorList>
    </citation>
    <scope>NUCLEOTIDE SEQUENCE [LARGE SCALE GENOMIC DNA]</scope>
</reference>
<dbReference type="PANTHER" id="PTHR13723">
    <property type="entry name" value="ADAMTS A DISINTEGRIN AND METALLOPROTEASE WITH THROMBOSPONDIN MOTIFS PROTEASE"/>
    <property type="match status" value="1"/>
</dbReference>
<dbReference type="PROSITE" id="PS01248">
    <property type="entry name" value="EGF_LAM_1"/>
    <property type="match status" value="1"/>
</dbReference>
<evidence type="ECO:0000313" key="7">
    <source>
        <dbReference type="EMBL" id="CAL5229843.1"/>
    </source>
</evidence>
<keyword evidence="8" id="KW-1185">Reference proteome</keyword>
<dbReference type="PROSITE" id="PS50026">
    <property type="entry name" value="EGF_3"/>
    <property type="match status" value="1"/>
</dbReference>
<accession>A0ABP1GJF9</accession>
<dbReference type="PROSITE" id="PS00022">
    <property type="entry name" value="EGF_1"/>
    <property type="match status" value="2"/>
</dbReference>
<dbReference type="PROSITE" id="PS50092">
    <property type="entry name" value="TSP1"/>
    <property type="match status" value="3"/>
</dbReference>
<keyword evidence="2" id="KW-0964">Secreted</keyword>
<dbReference type="EMBL" id="CAXHTA020000021">
    <property type="protein sequence ID" value="CAL5229843.1"/>
    <property type="molecule type" value="Genomic_DNA"/>
</dbReference>
<comment type="caution">
    <text evidence="3">Lacks conserved residue(s) required for the propagation of feature annotation.</text>
</comment>
<dbReference type="InterPro" id="IPR036383">
    <property type="entry name" value="TSP1_rpt_sf"/>
</dbReference>
<dbReference type="Gene3D" id="2.20.100.10">
    <property type="entry name" value="Thrombospondin type-1 (TSP1) repeat"/>
    <property type="match status" value="2"/>
</dbReference>
<evidence type="ECO:0000259" key="6">
    <source>
        <dbReference type="PROSITE" id="PS50026"/>
    </source>
</evidence>
<feature type="chain" id="PRO_5046767823" evidence="5">
    <location>
        <begin position="24"/>
        <end position="1576"/>
    </location>
</feature>
<feature type="disulfide bond" evidence="3">
    <location>
        <begin position="269"/>
        <end position="278"/>
    </location>
</feature>
<proteinExistence type="predicted"/>
<evidence type="ECO:0000256" key="4">
    <source>
        <dbReference type="SAM" id="MobiDB-lite"/>
    </source>
</evidence>
<dbReference type="InterPro" id="IPR000884">
    <property type="entry name" value="TSP1_rpt"/>
</dbReference>
<gene>
    <name evidence="7" type="primary">g13252</name>
    <name evidence="7" type="ORF">VP750_LOCUS11749</name>
</gene>
<feature type="domain" description="EGF-like" evidence="6">
    <location>
        <begin position="242"/>
        <end position="279"/>
    </location>
</feature>
<name>A0ABP1GJF9_9CHLO</name>
<evidence type="ECO:0000256" key="5">
    <source>
        <dbReference type="SAM" id="SignalP"/>
    </source>
</evidence>
<evidence type="ECO:0000256" key="2">
    <source>
        <dbReference type="ARBA" id="ARBA00022525"/>
    </source>
</evidence>
<dbReference type="InterPro" id="IPR002049">
    <property type="entry name" value="LE_dom"/>
</dbReference>
<dbReference type="SUPFAM" id="SSF82895">
    <property type="entry name" value="TSP-1 type 1 repeat"/>
    <property type="match status" value="3"/>
</dbReference>
<sequence length="1576" mass="159684">MTLGALACTTLTLQLGAANLADALKMKQTLQAKGLDTLNSCWSSDSSWQLLVLEDSEISEPGGQFKSASEMPRVQSGPWQACSASCGSGWQERSLLCSAFPGYLTEAWHCAGVGMQSALTSSPCSVEACNGAQWRYGPYGSCSAQCGGGTATRTAICAAGDGLGAGDAAACNATGQPAPLQRACNPSACSLHTWTAGLWGPCDAPCGGGTSTRTVTCMDATGKPADSSMCPGFSPASRRRCNLQPCGNCTAAGTCRGHGSCAQDGTCKCSDGYSGIFCQVPPGCSSGVVGMANQCCDSGVVDIAGGCCPVGAQLDAAGACCAAGKALDAMGTCGGSAKLLDIQGVGCDSEAVDAQGACCQAGYAVDECGVCGGSGDSCALVLSLQSDSLAAMSAPVLHPSQASLRAGVRSTLAALLEAPESSMQVAVQPRNFSSTSLITTSGSSSESGLGLVASYSISVILSPPAAGQARMDSFTAASAKRALGSLQSVRWTSDAPGFSSVHVHYAGRTGVCSNGLCEVGERTATGVHNGTCPEDCPLPHMLCPSTADGLCSSRGRCSHSSGLCSCFAGHAGSACDACAAGFQHIGGHCVPLFQLLSPPPAPAPKPATTTPANSSTGGAAAALFASFLAKQTLSLETPAMAPAPVLAPAPAPTLLMAPAPAPIMAPAPAPIMAPAPVPIMAPAPAPVPAAAPIQAPVPAPRLAPTPAMAPVLAPAVHAPAPAPGRVLEPAQALSAIAGNGTAPVPGPVLAPAPAPAAAHAPAPALAGAPLAAPAPFLAQAHAAAPQPESKAPAPAPAAVIAPALAPAMQPATAPAATAPAAALAHQAGAPEPARAAEAPRVSGRSPAIAPAPGSAAPALALAPAPTPGAGVWSAQQPQQLALSFAAQLGRHAGLPGAAPAPSPLPDSAQASAQHPGMATAVANGMAASEVSERHSGGTWASRHLGLVFGILMASLAGAALCVLATCCVLRCRRRVREGRGGASLPSWLLPTPSPQPARTRRSSPLGLRSKYSNEELNKGGTGGGKERFQIVVNPLHDDDEAGEDRIRAVRTGGGTQLTENPLYSTQAVGGRSRSEMFVRLRPDFSAVAAKTHVSDSAVPWRGASPSYDQAESSTESARRPSAVLFDNPAYSAQASPDRASTADSGLRRLRQDADARDPLPEGMTVYSNAVHGISESTSGQGSSAAGPLEMSLPRMERQTMSLRPGQQRRPGQGIEIRTPTRPPGVHGQLEYPDEEGGMLRLALTPTTAGRLRRPPRPPGLPTPERRGSASGLCTPPSSSPSFSHQRRPSMSLSFSPPRRPPRLQEGDLQSPPSSPDEAGPQLVQYSSSPGKVSAGMVRTPAGYAMSMDSSSQPHPMPGGTLVQPSEASSVANLRNSSVMQRTPAGHAVSLGSSSGPSQPSASAAVEQPVFSAQKAKILFHEGASPYEAMQPSGRRAPTREERMEQRRHAHDVSLRASDSCLPKGGAAQLSFVPSPDGIVSRPLASEGIHGQAHEYPQMPAGASSSFDGPGAEAVAGRAFAAGLATIQRRKMSGPHAKYRVVMFHQYPEELLRGWLRKQNIRDEQVEFCVLPPPART</sequence>